<keyword evidence="2" id="KW-1185">Reference proteome</keyword>
<protein>
    <recommendedName>
        <fullName evidence="3">DUF4338 domain-containing protein</fullName>
    </recommendedName>
</protein>
<sequence>MDLLYHQTVTSGLQATLHLARASPIVAVIQAPIAKAEAVAQRQVDRYPTITASHTLRSSLRRAKYPVVQMVILPPTGEHITLVLMSNAEPSGSREDWFDGLDPAAPLTWRNYELTRQEGQRLTWRLNNQARAYYRKHIARAVTGRGGRQLHANKAGKITGKVVARRQHPPLVARTQLLRLGDHLSHYPGFAGVRKDVFDLLVYSQRVWRSTHPEEPPPAWPYMPYLRYCAPKRARLSDLQEIQHDEN</sequence>
<reference evidence="1 2" key="1">
    <citation type="submission" date="2023-05" db="EMBL/GenBank/DDBJ databases">
        <authorList>
            <person name="Gao F."/>
        </authorList>
    </citation>
    <scope>NUCLEOTIDE SEQUENCE [LARGE SCALE GENOMIC DNA]</scope>
    <source>
        <strain evidence="1 2">MIMF12</strain>
    </source>
</reference>
<proteinExistence type="predicted"/>
<organism evidence="1 2">
    <name type="scientific">Deinococcus rhizophilus</name>
    <dbReference type="NCBI Taxonomy" id="3049544"/>
    <lineage>
        <taxon>Bacteria</taxon>
        <taxon>Thermotogati</taxon>
        <taxon>Deinococcota</taxon>
        <taxon>Deinococci</taxon>
        <taxon>Deinococcales</taxon>
        <taxon>Deinococcaceae</taxon>
        <taxon>Deinococcus</taxon>
    </lineage>
</organism>
<dbReference type="Proteomes" id="UP001302059">
    <property type="component" value="Unassembled WGS sequence"/>
</dbReference>
<evidence type="ECO:0008006" key="3">
    <source>
        <dbReference type="Google" id="ProtNLM"/>
    </source>
</evidence>
<accession>A0ABT7JD87</accession>
<gene>
    <name evidence="1" type="ORF">QOL99_02495</name>
</gene>
<evidence type="ECO:0000313" key="2">
    <source>
        <dbReference type="Proteomes" id="UP001302059"/>
    </source>
</evidence>
<dbReference type="EMBL" id="JASNGB010000010">
    <property type="protein sequence ID" value="MDL2343014.1"/>
    <property type="molecule type" value="Genomic_DNA"/>
</dbReference>
<dbReference type="RefSeq" id="WP_285521043.1">
    <property type="nucleotide sequence ID" value="NZ_JASNGB010000010.1"/>
</dbReference>
<comment type="caution">
    <text evidence="1">The sequence shown here is derived from an EMBL/GenBank/DDBJ whole genome shotgun (WGS) entry which is preliminary data.</text>
</comment>
<evidence type="ECO:0000313" key="1">
    <source>
        <dbReference type="EMBL" id="MDL2343014.1"/>
    </source>
</evidence>
<name>A0ABT7JD87_9DEIO</name>